<dbReference type="GeneID" id="7829058"/>
<evidence type="ECO:0000256" key="1">
    <source>
        <dbReference type="SAM" id="MobiDB-lite"/>
    </source>
</evidence>
<dbReference type="KEGG" id="tet:TTHERM_00068070"/>
<protein>
    <submittedName>
        <fullName evidence="2">Uncharacterized protein</fullName>
    </submittedName>
</protein>
<gene>
    <name evidence="2" type="ORF">TTHERM_00068070</name>
</gene>
<dbReference type="AlphaFoldDB" id="I7M0F9"/>
<proteinExistence type="predicted"/>
<dbReference type="EMBL" id="GG662853">
    <property type="protein sequence ID" value="EAR87499.2"/>
    <property type="molecule type" value="Genomic_DNA"/>
</dbReference>
<dbReference type="RefSeq" id="XP_001007744.2">
    <property type="nucleotide sequence ID" value="XM_001007744.2"/>
</dbReference>
<reference evidence="3" key="1">
    <citation type="journal article" date="2006" name="PLoS Biol.">
        <title>Macronuclear genome sequence of the ciliate Tetrahymena thermophila, a model eukaryote.</title>
        <authorList>
            <person name="Eisen J.A."/>
            <person name="Coyne R.S."/>
            <person name="Wu M."/>
            <person name="Wu D."/>
            <person name="Thiagarajan M."/>
            <person name="Wortman J.R."/>
            <person name="Badger J.H."/>
            <person name="Ren Q."/>
            <person name="Amedeo P."/>
            <person name="Jones K.M."/>
            <person name="Tallon L.J."/>
            <person name="Delcher A.L."/>
            <person name="Salzberg S.L."/>
            <person name="Silva J.C."/>
            <person name="Haas B.J."/>
            <person name="Majoros W.H."/>
            <person name="Farzad M."/>
            <person name="Carlton J.M."/>
            <person name="Smith R.K. Jr."/>
            <person name="Garg J."/>
            <person name="Pearlman R.E."/>
            <person name="Karrer K.M."/>
            <person name="Sun L."/>
            <person name="Manning G."/>
            <person name="Elde N.C."/>
            <person name="Turkewitz A.P."/>
            <person name="Asai D.J."/>
            <person name="Wilkes D.E."/>
            <person name="Wang Y."/>
            <person name="Cai H."/>
            <person name="Collins K."/>
            <person name="Stewart B.A."/>
            <person name="Lee S.R."/>
            <person name="Wilamowska K."/>
            <person name="Weinberg Z."/>
            <person name="Ruzzo W.L."/>
            <person name="Wloga D."/>
            <person name="Gaertig J."/>
            <person name="Frankel J."/>
            <person name="Tsao C.-C."/>
            <person name="Gorovsky M.A."/>
            <person name="Keeling P.J."/>
            <person name="Waller R.F."/>
            <person name="Patron N.J."/>
            <person name="Cherry J.M."/>
            <person name="Stover N.A."/>
            <person name="Krieger C.J."/>
            <person name="del Toro C."/>
            <person name="Ryder H.F."/>
            <person name="Williamson S.C."/>
            <person name="Barbeau R.A."/>
            <person name="Hamilton E.P."/>
            <person name="Orias E."/>
        </authorList>
    </citation>
    <scope>NUCLEOTIDE SEQUENCE [LARGE SCALE GENOMIC DNA]</scope>
    <source>
        <strain evidence="3">SB210</strain>
    </source>
</reference>
<name>I7M0F9_TETTS</name>
<sequence>MSNLSDSDSEGYSINLELNPKIQQYRGIMICNQPQRWQYSIEQVGNNPFIRNDLNQEENPLFIKQEKNLIKKFKQIRVNNKYKLRSHSTTLSERDDSTQPSGPHTIQRNESFVHQRNQNQEFNSIQNQKSEKVSSRIYENIQEDIQLKPKNYISAISYRCNSESRAANLKEKFDNYNRAIAQRNKSQIKKDLVLPKIFDNKIKNFLEEHGHHESINKNNFSNKYYPDNIFKNNSKNIQKIMNQQQVIMNNMILNKLKDNDQDQSQLAKEIESFEMLSQLNQTEICNLKSYSPAKKKKYRVKKIPEKLQRELSPQERAKQDIKKLLNNKSNLTNLYYEFMNSLKFVK</sequence>
<dbReference type="Proteomes" id="UP000009168">
    <property type="component" value="Unassembled WGS sequence"/>
</dbReference>
<evidence type="ECO:0000313" key="3">
    <source>
        <dbReference type="Proteomes" id="UP000009168"/>
    </source>
</evidence>
<feature type="region of interest" description="Disordered" evidence="1">
    <location>
        <begin position="86"/>
        <end position="106"/>
    </location>
</feature>
<keyword evidence="3" id="KW-1185">Reference proteome</keyword>
<evidence type="ECO:0000313" key="2">
    <source>
        <dbReference type="EMBL" id="EAR87499.2"/>
    </source>
</evidence>
<accession>I7M0F9</accession>
<organism evidence="2 3">
    <name type="scientific">Tetrahymena thermophila (strain SB210)</name>
    <dbReference type="NCBI Taxonomy" id="312017"/>
    <lineage>
        <taxon>Eukaryota</taxon>
        <taxon>Sar</taxon>
        <taxon>Alveolata</taxon>
        <taxon>Ciliophora</taxon>
        <taxon>Intramacronucleata</taxon>
        <taxon>Oligohymenophorea</taxon>
        <taxon>Hymenostomatida</taxon>
        <taxon>Tetrahymenina</taxon>
        <taxon>Tetrahymenidae</taxon>
        <taxon>Tetrahymena</taxon>
    </lineage>
</organism>
<dbReference type="InParanoid" id="I7M0F9"/>